<feature type="compositionally biased region" description="Basic and acidic residues" evidence="5">
    <location>
        <begin position="289"/>
        <end position="317"/>
    </location>
</feature>
<dbReference type="Gene3D" id="3.40.50.300">
    <property type="entry name" value="P-loop containing nucleotide triphosphate hydrolases"/>
    <property type="match status" value="2"/>
</dbReference>
<name>A0A815JW07_9BILA</name>
<sequence>MKFFDELSSLIQADKLSKLIRIDEDTLKNFIEKILNIKIINDIRSICPNSKYLQLILDNNDLVFKHDSHKILIQFKQLISNYITDKFYNIKQRNKLRIETEDDLKTFFQYYELHQLVNKKQLLSALNIEIVLSKTFDIRQFDQCFILKNLFQSNQIPSFITEIFHRLKEHLKKLIKLNDSSTIESFLQIIKYSLTPMKFNTRIENHKNIFIGKGVYVVLSSILMELQEKLKETNLIEVLLIVSEILFIDCDLENKIWHGINIGIYAKQIKIIKECQFNLSGLNGQPETKLAKAENGKQGHSEEDKHGKHGKNGDKGESGGNVRIIADTIEDGKLLTILSNGGNGGYGQDAGDGANGKNGEDGHSLTLDQFKTQFPTFEFKIPWARHDCLNHYYIHPTIRLPRTVCSLNYQSQAVIFGANYCYREYEYEHGNKMYFSFENTWISDHIAAYCLYKGTLGQPGEAGGFGGKTGYSGEAGFAGDIKITIYQKSQSDIQIIASSGEQYPHGDSGDDGHSGNSGQNKPDLAYMWKSEWLNPVYYEPGWFKIEPHPSKASDRVRDAKYEDSERYAEIVSIQEPEPLQAKTIDINEKRIYHEKQNKKCEATRKPNISSELLEQMYNESQINHQLLSISSLILDVDIIQNQLSEDQTNGKENLSIVKPFFNQKYFKLKKYQTKNELNPILISNSIDDISNRFDYNTAFLNASDLEKQSIRNDLEYYLSIEKLKLAFLQKSNENMINTDKNYLIDELIKENTYSDNYSLIHSVLGTKNQFGFYEYPNPGQISLHNLAESKGICIYVHEESNDDARVLKIIGRYNEKSNEIRHILYENNQYYRLSIRKMLNYDYLEKILNNINQLKKTSDFTNSVKTKEPFPIENEEISIDEIAKHFNENSNQRLRSSLIVLSENKSILKSLQKRFQIEKVEISSEILLLFSIFISNENENFFQYQWVISVYNQREWIDELLLIKLEQITNKSYEIISSWRSILRKIQNKQIIKLIILKLFDENIQYEAVDFEKLFNQIKDLHLNQLEFIDILTNLPLNQWIMKLKHLILIELINENIRELKSSNQTLTDEEFSSMNYYLYFLFNQNESLTMKLLNILKKKSLEFNKILDIIHKFYSGHYQFDEETINQITSNNFTNRTSNEERKLNKLLQIMNQDKITSIDNELKDKITTFVNNVNKCKIVRIGKEQISIESLTGQNIGQWTEEFRLKSLKDKNLCLHELLAVIEHAITIVFSEIKSLRDAQKLTIACFIYTNENLLSQVSTGEGKSLIIISIMIIKCLLGENGDIITSSPVLAKRDANENKILYELFSITVSHNSYEDLNDRRKSYEKQVIYGDISTFQRDYLLDHFYGKSILGNRYENGRTNIIVDEVDSMLVDKGNSVLYLSHQLPYLDTLESVFIAIWQLINLNIADGKYPLVNEIRKIISYNLFPVLSKTDLNKITTNQNEIDEIWKELIVNNIIFHDGHILSTNVQFNEKKFQNFQIHIQNLLKQILNRDKIIHVPDYLLPFIQQHLTDWIQSGINAYHMEEGRNYIVDVDRGGNKYDSYPNIIIMDCDTGVDQANTQWNQALHQFLQLKHQCKTSLLSLKAVFTSNISFLNMYQHIYGLSGTLGSEIEKRFLKDAYQVSFVTIPVALPSKFKEEKPLICKDLWKWRQTIVEKAIELSKKRSVLIICETIKDVEQINQTFKLAKTFRINNVFIYKRSYEDFSIDKNGLNTGKIIIATNLAGRGADIKITDELNNNGGLHVILTYLPDNYRIEQQAFGRTARKGQSGSGQLIFIDPMNNLFNDNNKIHPLLNFIDLKNQRDYNELCRVAEIDNYYKTFIKFEENLFTKYRETYNKLKHKLEKEFDLKKSIVDIILNSLLNKWAFWLDEISSIINDKKQIIQSLETFISRIDQIKNLESAIDIIVTEPTQLIKIAKVFIEIEKYDNALKILDKVIKNEPKFCQAAYYYKAHCIVKQTRLVSPENIKNYFTSLDKAELLFNEHIDILTQQNAIMGSLKQMEKPKSFNLVNSYQIQNGNLINLYSNFIRSIHKIRGYEVTPDTLLSTNINEENSSIIYDKLLNSPNNLFIKKHLNENFDESLLKIICIDYQINYEQMKRYLKNTNPIDEQAIKSFLREIQIPTRDLFWELLVQKNIIKDVKSFIVIVKKKEEENQSEHFKQFISSLKQPLKDIQKLNINDKSKIFFKKISFKENDLRFVYEAPKKKYEVFENKYFIKNKIGKFDVEQLENIKSIGIYESIKSIDFLQIENLTEKHSQDIYNILIQNKIIDKQTGILLTNKFENIQFGLYQIYQSQIFSIIKCQCLYKYQILEILDEISSKDFQNLNLTLPIDLHKNLLYVLQTSLIIEPVRVNFEPVKPTIIDKFFLNNCSDKIAELVQNDIHLENKEEISRSIGQCLAQTIGTLKSSSKLDSYLKNIQREFDRNQLFEYNQEIERFQINCLDQLIDIQEMKWTWQMWVGTVVVFLFGFGQIIAGCVLELYSVGIGTYTAMGIISEGINDMIYAISAAKSGHFGWSDYFVHKAHSILITIATASVAGLISKGISWSRYGSKLVGNTGALSKVAGSELLNIAGKSSMPGVTNHVIKQVVVNTGLKIGEGILYGSTRATISYLSDKYLRDCCGKILSELVLGIKNSFKEKRDEIKNSLKELCRKFGQNLTEKWLNELAQNIDRDQWYGKVSQWILTGVNTVTSGINQGLNKIASAQVLSSNAKTALEIMATFNEIWAYSSYVNAMLKIVIETKSFIGSIVKKIQEKAQESSNQSQNYEIEEEKLNKFTNKLIEHWTKLLEDKIDSDARTKIIEPFLGACAQKLLRNIGKAIRNYHLRRQENLLWNKLQETKAKYEEEKNDILKTQEQLTNNDQTFDTLQKKYDQNLLIILSKTKNPKLFAAIIRAGAPMDMTCIYACANILKKPIKIVNSDGITFPSLICPSSCNPVDVQDSDCLLLTLHPGDGIDSFGHFTSPLHAGENLSNDDKNNCLINALSQQLPENEKPNNAEDFRKKIANEIEGNADIHEIIKQSYHHFYISQVGFGGQHRDQKTIIFKKTQFDKEFANKYFIGSVGQHRNITDLSREGQRESEHLVPDKIMQLWCKISCIRKIIKEQYPELKVETPEYKIKFDDLMKSDLPEIQNAITHTDDMFTICMNYEDHHNIETNWSSFKAKKPEQWAKAEDFVYNNQNDKASQLQQKFNLPDIKMHDQTVQFPSHIQNSDIISDVHQRSISLEPSTNSRKRYKTN</sequence>
<reference evidence="9" key="1">
    <citation type="submission" date="2021-02" db="EMBL/GenBank/DDBJ databases">
        <authorList>
            <person name="Nowell W R."/>
        </authorList>
    </citation>
    <scope>NUCLEOTIDE SEQUENCE</scope>
</reference>
<dbReference type="EMBL" id="CAJNOM010000356">
    <property type="protein sequence ID" value="CAF1386918.1"/>
    <property type="molecule type" value="Genomic_DNA"/>
</dbReference>
<dbReference type="PANTHER" id="PTHR30612:SF0">
    <property type="entry name" value="CHLOROPLAST PROTEIN-TRANSPORTING ATPASE"/>
    <property type="match status" value="1"/>
</dbReference>
<dbReference type="Proteomes" id="UP000663832">
    <property type="component" value="Unassembled WGS sequence"/>
</dbReference>
<dbReference type="OrthoDB" id="6022776at2759"/>
<evidence type="ECO:0000313" key="11">
    <source>
        <dbReference type="Proteomes" id="UP000663832"/>
    </source>
</evidence>
<dbReference type="EMBL" id="CAJNOM010000472">
    <property type="protein sequence ID" value="CAF1456731.1"/>
    <property type="molecule type" value="Genomic_DNA"/>
</dbReference>
<evidence type="ECO:0000256" key="1">
    <source>
        <dbReference type="ARBA" id="ARBA00022490"/>
    </source>
</evidence>
<evidence type="ECO:0000259" key="7">
    <source>
        <dbReference type="PROSITE" id="PS51196"/>
    </source>
</evidence>
<keyword evidence="2" id="KW-0653">Protein transport</keyword>
<proteinExistence type="predicted"/>
<dbReference type="Pfam" id="PF07517">
    <property type="entry name" value="SecA_DEAD"/>
    <property type="match status" value="1"/>
</dbReference>
<dbReference type="GO" id="GO:0016020">
    <property type="term" value="C:membrane"/>
    <property type="evidence" value="ECO:0007669"/>
    <property type="project" value="InterPro"/>
</dbReference>
<dbReference type="InterPro" id="IPR027417">
    <property type="entry name" value="P-loop_NTPase"/>
</dbReference>
<dbReference type="PROSITE" id="PS51196">
    <property type="entry name" value="SECA_MOTOR_DEAD"/>
    <property type="match status" value="1"/>
</dbReference>
<dbReference type="SMART" id="SM00957">
    <property type="entry name" value="SecA_DEAD"/>
    <property type="match status" value="1"/>
</dbReference>
<keyword evidence="11" id="KW-1185">Reference proteome</keyword>
<dbReference type="InterPro" id="IPR001650">
    <property type="entry name" value="Helicase_C-like"/>
</dbReference>
<evidence type="ECO:0000256" key="4">
    <source>
        <dbReference type="PROSITE-ProRule" id="PRU00339"/>
    </source>
</evidence>
<keyword evidence="2" id="KW-0813">Transport</keyword>
<keyword evidence="4" id="KW-0802">TPR repeat</keyword>
<gene>
    <name evidence="8" type="ORF">BJG266_LOCUS21788</name>
    <name evidence="9" type="ORF">QVE165_LOCUS35988</name>
    <name evidence="10" type="ORF">QVE165_LOCUS40656</name>
</gene>
<dbReference type="GO" id="GO:0005524">
    <property type="term" value="F:ATP binding"/>
    <property type="evidence" value="ECO:0007669"/>
    <property type="project" value="InterPro"/>
</dbReference>
<dbReference type="Gene3D" id="3.90.1440.10">
    <property type="entry name" value="SecA, preprotein cross-linking domain"/>
    <property type="match status" value="1"/>
</dbReference>
<dbReference type="EMBL" id="CAJNOI010000132">
    <property type="protein sequence ID" value="CAF1109033.1"/>
    <property type="molecule type" value="Genomic_DNA"/>
</dbReference>
<dbReference type="InterPro" id="IPR014018">
    <property type="entry name" value="SecA_motor_DEAD"/>
</dbReference>
<dbReference type="InterPro" id="IPR019734">
    <property type="entry name" value="TPR_rpt"/>
</dbReference>
<evidence type="ECO:0000256" key="2">
    <source>
        <dbReference type="ARBA" id="ARBA00022927"/>
    </source>
</evidence>
<dbReference type="Proteomes" id="UP000663877">
    <property type="component" value="Unassembled WGS sequence"/>
</dbReference>
<dbReference type="GO" id="GO:0006886">
    <property type="term" value="P:intracellular protein transport"/>
    <property type="evidence" value="ECO:0007669"/>
    <property type="project" value="InterPro"/>
</dbReference>
<comment type="caution">
    <text evidence="9">The sequence shown here is derived from an EMBL/GenBank/DDBJ whole genome shotgun (WGS) entry which is preliminary data.</text>
</comment>
<feature type="domain" description="SecA family profile" evidence="7">
    <location>
        <begin position="1158"/>
        <end position="1808"/>
    </location>
</feature>
<evidence type="ECO:0000313" key="8">
    <source>
        <dbReference type="EMBL" id="CAF1109033.1"/>
    </source>
</evidence>
<keyword evidence="3" id="KW-0811">Translocation</keyword>
<keyword evidence="1" id="KW-0963">Cytoplasm</keyword>
<evidence type="ECO:0000256" key="5">
    <source>
        <dbReference type="SAM" id="MobiDB-lite"/>
    </source>
</evidence>
<feature type="repeat" description="TPR" evidence="4">
    <location>
        <begin position="1912"/>
        <end position="1945"/>
    </location>
</feature>
<dbReference type="InterPro" id="IPR011990">
    <property type="entry name" value="TPR-like_helical_dom_sf"/>
</dbReference>
<evidence type="ECO:0008006" key="12">
    <source>
        <dbReference type="Google" id="ProtNLM"/>
    </source>
</evidence>
<evidence type="ECO:0000313" key="9">
    <source>
        <dbReference type="EMBL" id="CAF1386918.1"/>
    </source>
</evidence>
<dbReference type="GO" id="GO:0006605">
    <property type="term" value="P:protein targeting"/>
    <property type="evidence" value="ECO:0007669"/>
    <property type="project" value="InterPro"/>
</dbReference>
<dbReference type="InterPro" id="IPR011115">
    <property type="entry name" value="SecA_DEAD"/>
</dbReference>
<feature type="region of interest" description="Disordered" evidence="5">
    <location>
        <begin position="500"/>
        <end position="520"/>
    </location>
</feature>
<protein>
    <recommendedName>
        <fullName evidence="12">Protein translocase subunit SecA</fullName>
    </recommendedName>
</protein>
<organism evidence="9 11">
    <name type="scientific">Adineta steineri</name>
    <dbReference type="NCBI Taxonomy" id="433720"/>
    <lineage>
        <taxon>Eukaryota</taxon>
        <taxon>Metazoa</taxon>
        <taxon>Spiralia</taxon>
        <taxon>Gnathifera</taxon>
        <taxon>Rotifera</taxon>
        <taxon>Eurotatoria</taxon>
        <taxon>Bdelloidea</taxon>
        <taxon>Adinetida</taxon>
        <taxon>Adinetidae</taxon>
        <taxon>Adineta</taxon>
    </lineage>
</organism>
<evidence type="ECO:0000256" key="3">
    <source>
        <dbReference type="ARBA" id="ARBA00023010"/>
    </source>
</evidence>
<dbReference type="GO" id="GO:0017038">
    <property type="term" value="P:protein import"/>
    <property type="evidence" value="ECO:0007669"/>
    <property type="project" value="InterPro"/>
</dbReference>
<dbReference type="PROSITE" id="PS51194">
    <property type="entry name" value="HELICASE_CTER"/>
    <property type="match status" value="1"/>
</dbReference>
<dbReference type="PRINTS" id="PR00906">
    <property type="entry name" value="SECA"/>
</dbReference>
<dbReference type="SUPFAM" id="SSF48452">
    <property type="entry name" value="TPR-like"/>
    <property type="match status" value="1"/>
</dbReference>
<accession>A0A815JW07</accession>
<dbReference type="PANTHER" id="PTHR30612">
    <property type="entry name" value="SECA INNER MEMBRANE COMPONENT OF SEC PROTEIN SECRETION SYSTEM"/>
    <property type="match status" value="1"/>
</dbReference>
<dbReference type="InterPro" id="IPR000185">
    <property type="entry name" value="SecA"/>
</dbReference>
<feature type="domain" description="Helicase C-terminal" evidence="6">
    <location>
        <begin position="1656"/>
        <end position="1814"/>
    </location>
</feature>
<evidence type="ECO:0000259" key="6">
    <source>
        <dbReference type="PROSITE" id="PS51194"/>
    </source>
</evidence>
<dbReference type="PROSITE" id="PS50005">
    <property type="entry name" value="TPR"/>
    <property type="match status" value="1"/>
</dbReference>
<dbReference type="SUPFAM" id="SSF52540">
    <property type="entry name" value="P-loop containing nucleoside triphosphate hydrolases"/>
    <property type="match status" value="2"/>
</dbReference>
<evidence type="ECO:0000313" key="10">
    <source>
        <dbReference type="EMBL" id="CAF1456731.1"/>
    </source>
</evidence>
<feature type="region of interest" description="Disordered" evidence="5">
    <location>
        <begin position="288"/>
        <end position="320"/>
    </location>
</feature>